<accession>A0A811KMS0</accession>
<feature type="transmembrane region" description="Helical" evidence="1">
    <location>
        <begin position="189"/>
        <end position="212"/>
    </location>
</feature>
<dbReference type="GO" id="GO:0016020">
    <property type="term" value="C:membrane"/>
    <property type="evidence" value="ECO:0007669"/>
    <property type="project" value="TreeGrafter"/>
</dbReference>
<dbReference type="EMBL" id="CAJFDH010000003">
    <property type="protein sequence ID" value="CAD5216925.1"/>
    <property type="molecule type" value="Genomic_DNA"/>
</dbReference>
<keyword evidence="1" id="KW-0812">Transmembrane</keyword>
<comment type="caution">
    <text evidence="2">The sequence shown here is derived from an EMBL/GenBank/DDBJ whole genome shotgun (WGS) entry which is preliminary data.</text>
</comment>
<gene>
    <name evidence="2" type="ORF">BOKJ2_LOCUS6831</name>
</gene>
<proteinExistence type="predicted"/>
<dbReference type="AlphaFoldDB" id="A0A811KMS0"/>
<evidence type="ECO:0000313" key="2">
    <source>
        <dbReference type="EMBL" id="CAD5216925.1"/>
    </source>
</evidence>
<dbReference type="PANTHER" id="PTHR21824:SF4">
    <property type="entry name" value="TRANSMEMBRANE PROTEIN 177"/>
    <property type="match status" value="1"/>
</dbReference>
<reference evidence="2" key="1">
    <citation type="submission" date="2020-09" db="EMBL/GenBank/DDBJ databases">
        <authorList>
            <person name="Kikuchi T."/>
        </authorList>
    </citation>
    <scope>NUCLEOTIDE SEQUENCE</scope>
    <source>
        <strain evidence="2">SH1</strain>
    </source>
</reference>
<feature type="transmembrane region" description="Helical" evidence="1">
    <location>
        <begin position="25"/>
        <end position="44"/>
    </location>
</feature>
<sequence length="331" mass="38099">MSKRAKPGFTTPLDKWILSPWGRKFRIGVLGATVVIYPTYYMIANGPMVKSRFKAKVDADSTLPERLDRIVTQEIKDYQERTARADKDTVISFLIQKDLNYLDSVAVGSLGMRFGAYIGLPLASRFQNKAEVEEYSKKYLEPLKVLQKDVCVVWETKFGKDLIDTLHLSDNAVRYLVARDILSREGYQAYANAAISWTTWTMFSSLLTYYLHLRKTKSFMRFVTIYVVLISMAAFAHNEWHKLYRYMNDVHSDTTAARLSAAHCLGGLEYYMKLLRRHQMLRNVMDDGNVIFTPAGDKFDVTTKFLLRYSGLKDIKDEFSELAEVTEGDVF</sequence>
<dbReference type="Proteomes" id="UP000783686">
    <property type="component" value="Unassembled WGS sequence"/>
</dbReference>
<feature type="transmembrane region" description="Helical" evidence="1">
    <location>
        <begin position="218"/>
        <end position="237"/>
    </location>
</feature>
<dbReference type="PANTHER" id="PTHR21824">
    <property type="entry name" value="TRANSMEMBRANE PROTEIN 177"/>
    <property type="match status" value="1"/>
</dbReference>
<dbReference type="InterPro" id="IPR026620">
    <property type="entry name" value="TMEM177"/>
</dbReference>
<evidence type="ECO:0000256" key="1">
    <source>
        <dbReference type="SAM" id="Phobius"/>
    </source>
</evidence>
<keyword evidence="1" id="KW-0472">Membrane</keyword>
<dbReference type="EMBL" id="CAJFCW020000003">
    <property type="protein sequence ID" value="CAG9106832.1"/>
    <property type="molecule type" value="Genomic_DNA"/>
</dbReference>
<organism evidence="2 3">
    <name type="scientific">Bursaphelenchus okinawaensis</name>
    <dbReference type="NCBI Taxonomy" id="465554"/>
    <lineage>
        <taxon>Eukaryota</taxon>
        <taxon>Metazoa</taxon>
        <taxon>Ecdysozoa</taxon>
        <taxon>Nematoda</taxon>
        <taxon>Chromadorea</taxon>
        <taxon>Rhabditida</taxon>
        <taxon>Tylenchina</taxon>
        <taxon>Tylenchomorpha</taxon>
        <taxon>Aphelenchoidea</taxon>
        <taxon>Aphelenchoididae</taxon>
        <taxon>Bursaphelenchus</taxon>
    </lineage>
</organism>
<dbReference type="OrthoDB" id="110174at2759"/>
<keyword evidence="3" id="KW-1185">Reference proteome</keyword>
<name>A0A811KMS0_9BILA</name>
<evidence type="ECO:0008006" key="4">
    <source>
        <dbReference type="Google" id="ProtNLM"/>
    </source>
</evidence>
<dbReference type="Proteomes" id="UP000614601">
    <property type="component" value="Unassembled WGS sequence"/>
</dbReference>
<keyword evidence="1" id="KW-1133">Transmembrane helix</keyword>
<evidence type="ECO:0000313" key="3">
    <source>
        <dbReference type="Proteomes" id="UP000614601"/>
    </source>
</evidence>
<protein>
    <recommendedName>
        <fullName evidence="4">Transmembrane protein 177</fullName>
    </recommendedName>
</protein>